<dbReference type="InterPro" id="IPR041611">
    <property type="entry name" value="SKICH"/>
</dbReference>
<keyword evidence="1 2" id="KW-0175">Coiled coil</keyword>
<dbReference type="PANTHER" id="PTHR31915:SF6">
    <property type="entry name" value="SKICH DOMAIN-CONTAINING PROTEIN"/>
    <property type="match status" value="1"/>
</dbReference>
<reference evidence="6" key="1">
    <citation type="journal article" date="2017" name="bioRxiv">
        <title>Comparative analysis of the genomes of Stylophora pistillata and Acropora digitifera provides evidence for extensive differences between species of corals.</title>
        <authorList>
            <person name="Voolstra C.R."/>
            <person name="Li Y."/>
            <person name="Liew Y.J."/>
            <person name="Baumgarten S."/>
            <person name="Zoccola D."/>
            <person name="Flot J.-F."/>
            <person name="Tambutte S."/>
            <person name="Allemand D."/>
            <person name="Aranda M."/>
        </authorList>
    </citation>
    <scope>NUCLEOTIDE SEQUENCE [LARGE SCALE GENOMIC DNA]</scope>
</reference>
<dbReference type="PANTHER" id="PTHR31915">
    <property type="entry name" value="SKICH DOMAIN-CONTAINING PROTEIN"/>
    <property type="match status" value="1"/>
</dbReference>
<organism evidence="5 6">
    <name type="scientific">Stylophora pistillata</name>
    <name type="common">Smooth cauliflower coral</name>
    <dbReference type="NCBI Taxonomy" id="50429"/>
    <lineage>
        <taxon>Eukaryota</taxon>
        <taxon>Metazoa</taxon>
        <taxon>Cnidaria</taxon>
        <taxon>Anthozoa</taxon>
        <taxon>Hexacorallia</taxon>
        <taxon>Scleractinia</taxon>
        <taxon>Astrocoeniina</taxon>
        <taxon>Pocilloporidae</taxon>
        <taxon>Stylophora</taxon>
    </lineage>
</organism>
<dbReference type="Proteomes" id="UP000225706">
    <property type="component" value="Unassembled WGS sequence"/>
</dbReference>
<feature type="coiled-coil region" evidence="2">
    <location>
        <begin position="194"/>
        <end position="485"/>
    </location>
</feature>
<keyword evidence="6" id="KW-1185">Reference proteome</keyword>
<evidence type="ECO:0000313" key="6">
    <source>
        <dbReference type="Proteomes" id="UP000225706"/>
    </source>
</evidence>
<evidence type="ECO:0000313" key="5">
    <source>
        <dbReference type="EMBL" id="PFX30546.1"/>
    </source>
</evidence>
<feature type="domain" description="SKICH" evidence="4">
    <location>
        <begin position="37"/>
        <end position="142"/>
    </location>
</feature>
<feature type="compositionally biased region" description="Pro residues" evidence="3">
    <location>
        <begin position="1013"/>
        <end position="1023"/>
    </location>
</feature>
<dbReference type="EMBL" id="LSMT01000049">
    <property type="protein sequence ID" value="PFX30546.1"/>
    <property type="molecule type" value="Genomic_DNA"/>
</dbReference>
<name>A0A2B4SMG1_STYPI</name>
<protein>
    <submittedName>
        <fullName evidence="5">Tax1-binding protein 1-like B</fullName>
    </submittedName>
</protein>
<evidence type="ECO:0000259" key="4">
    <source>
        <dbReference type="Pfam" id="PF17751"/>
    </source>
</evidence>
<proteinExistence type="predicted"/>
<feature type="coiled-coil region" evidence="2">
    <location>
        <begin position="713"/>
        <end position="890"/>
    </location>
</feature>
<dbReference type="OrthoDB" id="5976738at2759"/>
<feature type="compositionally biased region" description="Pro residues" evidence="3">
    <location>
        <begin position="980"/>
        <end position="994"/>
    </location>
</feature>
<feature type="compositionally biased region" description="Low complexity" evidence="3">
    <location>
        <begin position="995"/>
        <end position="1012"/>
    </location>
</feature>
<evidence type="ECO:0000256" key="3">
    <source>
        <dbReference type="SAM" id="MobiDB-lite"/>
    </source>
</evidence>
<accession>A0A2B4SMG1</accession>
<dbReference type="STRING" id="50429.A0A2B4SMG1"/>
<feature type="region of interest" description="Disordered" evidence="3">
    <location>
        <begin position="893"/>
        <end position="929"/>
    </location>
</feature>
<feature type="compositionally biased region" description="Basic and acidic residues" evidence="3">
    <location>
        <begin position="1"/>
        <end position="15"/>
    </location>
</feature>
<gene>
    <name evidence="5" type="primary">tax1bp1b</name>
    <name evidence="5" type="ORF">AWC38_SpisGene4665</name>
</gene>
<dbReference type="Pfam" id="PF17751">
    <property type="entry name" value="SKICH"/>
    <property type="match status" value="1"/>
</dbReference>
<dbReference type="InterPro" id="IPR051002">
    <property type="entry name" value="UBA_autophagy_assoc_protein"/>
</dbReference>
<comment type="caution">
    <text evidence="5">The sequence shown here is derived from an EMBL/GenBank/DDBJ whole genome shotgun (WGS) entry which is preliminary data.</text>
</comment>
<feature type="region of interest" description="Disordered" evidence="3">
    <location>
        <begin position="1"/>
        <end position="20"/>
    </location>
</feature>
<evidence type="ECO:0000256" key="2">
    <source>
        <dbReference type="SAM" id="Coils"/>
    </source>
</evidence>
<dbReference type="AlphaFoldDB" id="A0A2B4SMG1"/>
<feature type="region of interest" description="Disordered" evidence="3">
    <location>
        <begin position="980"/>
        <end position="1026"/>
    </location>
</feature>
<dbReference type="Gene3D" id="2.60.40.2840">
    <property type="match status" value="1"/>
</dbReference>
<feature type="coiled-coil region" evidence="2">
    <location>
        <begin position="515"/>
        <end position="577"/>
    </location>
</feature>
<feature type="coiled-coil region" evidence="2">
    <location>
        <begin position="654"/>
        <end position="681"/>
    </location>
</feature>
<evidence type="ECO:0000256" key="1">
    <source>
        <dbReference type="ARBA" id="ARBA00023054"/>
    </source>
</evidence>
<sequence>MADSSHESETGHDDSTNDCDNTCEVISLPSESEFSAVIFNNVSECYPPDRDIECRYTIKRSVKPRSRDWIGFFKVGWQSSREHYTYEWSPMPNIQNGEQGKPVANKVVFRHRYLPKADDEFYQFCYVTYAGDVRGASVPFQIKTKPAMDQEELECCEMEDDEGSSIMVVKNKTAIMEESLARTLEENSALKATKEATLADLNLANEKVMELELQKVDLTSDLKDLEEKVSSLEQTSAQTNIALEEAQERNRALERKIDDLKTIEENSNRKIVELTKLVEEERAQSSQVEKDTEKLEVERKQYLESMTADRQMIEKLQNDLKHKDDEINAVKARLTEFKTKAKAECTELKEKLEKANNANGRLHEKLSQMTEENGGLKRKIEEESERLTKKVRELNVELKSKQTELEKAMEEVGNCKQTIEEVERAKAEILRDATHEAELLGNTMERLQGDVKEKQELVHQLECELEDANSQLAQEKGKTTALEEDYESVIRALHDQLEGEKALNQSLCSQSDRNLASLQAQVQKQLEANMELSQQLEGKNAEIRGLCGELDNCKKQLQSAEEKAQIASVKLSSVSAEVSALRVDKETLQTTLSDTQGESAQLTRNSAASMHAFKTAHSHLEKKYLKVKQEMDEMWRERNELKRTIASFQGSVSSDDLRIQLEEMRANNEDLRMRLKMGEEAFKGKFVECHRLQAQLNKWMKGSTVQLSEENSIPEIQTQLAKLQKDLDEARKALEKEKNAMLQKNNQIHQLMLEISELRVKVPGSERLELQKTDQVEQIPVVQELLAKVAELEIILDIEKVEKENVIQEILNLQEQLKKKDGEIKNAEENLQSTQEALSKEQEERERLGEQARTKIQELEASEKKVVLKNKELTREVERWKKEVDLHVEAQSRLMENRSENTEVTTEQPKPQAAGEQPPTSVPTIFPKRGPLLGIFGRPAPPLSVPDNPQPWVFVQHQPEPRPQSSPVVVPPQVFPHVPPQVFPHVPPQVPPQYPNQYPTQYPTQMPISTSEPPLPTSPPPSAPALTAVSAPAVLESEVPQCPVCKALLPPSVDRDEHVNGHFND</sequence>